<dbReference type="PRINTS" id="PR00837">
    <property type="entry name" value="V5TPXLIKE"/>
</dbReference>
<evidence type="ECO:0000313" key="3">
    <source>
        <dbReference type="Proteomes" id="UP000242913"/>
    </source>
</evidence>
<dbReference type="PANTHER" id="PTHR10334">
    <property type="entry name" value="CYSTEINE-RICH SECRETORY PROTEIN-RELATED"/>
    <property type="match status" value="1"/>
</dbReference>
<dbReference type="Pfam" id="PF00188">
    <property type="entry name" value="CAP"/>
    <property type="match status" value="1"/>
</dbReference>
<dbReference type="Proteomes" id="UP000242913">
    <property type="component" value="Unassembled WGS sequence"/>
</dbReference>
<proteinExistence type="predicted"/>
<feature type="domain" description="SCP" evidence="1">
    <location>
        <begin position="179"/>
        <end position="379"/>
    </location>
</feature>
<reference evidence="2 3" key="1">
    <citation type="submission" date="2015-12" db="EMBL/GenBank/DDBJ databases">
        <title>Draft genome of the nematode, Onchocerca flexuosa.</title>
        <authorList>
            <person name="Mitreva M."/>
        </authorList>
    </citation>
    <scope>NUCLEOTIDE SEQUENCE [LARGE SCALE GENOMIC DNA]</scope>
    <source>
        <strain evidence="2">Red Deer</strain>
    </source>
</reference>
<gene>
    <name evidence="2" type="ORF">X798_04606</name>
</gene>
<accession>A0A238BU27</accession>
<protein>
    <submittedName>
        <fullName evidence="2">SCP-like protein</fullName>
    </submittedName>
</protein>
<dbReference type="SUPFAM" id="SSF55797">
    <property type="entry name" value="PR-1-like"/>
    <property type="match status" value="2"/>
</dbReference>
<dbReference type="AlphaFoldDB" id="A0A238BU27"/>
<organism evidence="2 3">
    <name type="scientific">Onchocerca flexuosa</name>
    <dbReference type="NCBI Taxonomy" id="387005"/>
    <lineage>
        <taxon>Eukaryota</taxon>
        <taxon>Metazoa</taxon>
        <taxon>Ecdysozoa</taxon>
        <taxon>Nematoda</taxon>
        <taxon>Chromadorea</taxon>
        <taxon>Rhabditida</taxon>
        <taxon>Spirurina</taxon>
        <taxon>Spiruromorpha</taxon>
        <taxon>Filarioidea</taxon>
        <taxon>Onchocercidae</taxon>
        <taxon>Onchocerca</taxon>
    </lineage>
</organism>
<dbReference type="SMART" id="SM00198">
    <property type="entry name" value="SCP"/>
    <property type="match status" value="1"/>
</dbReference>
<dbReference type="EMBL" id="KZ270009">
    <property type="protein sequence ID" value="OZC08406.1"/>
    <property type="molecule type" value="Genomic_DNA"/>
</dbReference>
<name>A0A238BU27_9BILA</name>
<sequence length="392" mass="44891">MNIEKKADNRNFLVCDGCYMVSVLFSFENNAMLHFLFVFLLASLAPFGISNIIEKGSEIKRNQKTIEIIVQKYKALGSSEIDEIKDERYDFRLCACENKTGKSERSNSCNCSTVASGLTTYNSIPQTLYSSSCIRNPQYKKCLIAQVTVNTTQIAKIEQCLLQNAKKYHLLPSQFSIATYKNAILTLHNVYRSKHGAGLLKVNIELERTAEIWAHRLASRADCLIHDPSKRFGENLFYYATNLLPDEETMALMTVQSFYLEAYGYNYKTSVTTKLYSEKKEAKHKPLQMSSHLQSLDYKQFAHFVLLNFMASNTSRHHYLDYNHTGHFTQLVWKSTTQMGVGIAMRRFSGHQANSCQPDFPSILFYVVIKYDPPGNILDMKNYDDNVLPPIR</sequence>
<dbReference type="Gene3D" id="3.40.33.10">
    <property type="entry name" value="CAP"/>
    <property type="match status" value="1"/>
</dbReference>
<dbReference type="OrthoDB" id="337038at2759"/>
<dbReference type="InterPro" id="IPR014044">
    <property type="entry name" value="CAP_dom"/>
</dbReference>
<evidence type="ECO:0000259" key="1">
    <source>
        <dbReference type="SMART" id="SM00198"/>
    </source>
</evidence>
<dbReference type="GO" id="GO:0005576">
    <property type="term" value="C:extracellular region"/>
    <property type="evidence" value="ECO:0007669"/>
    <property type="project" value="InterPro"/>
</dbReference>
<dbReference type="PROSITE" id="PS01009">
    <property type="entry name" value="CRISP_1"/>
    <property type="match status" value="1"/>
</dbReference>
<dbReference type="InterPro" id="IPR001283">
    <property type="entry name" value="CRISP-related"/>
</dbReference>
<evidence type="ECO:0000313" key="2">
    <source>
        <dbReference type="EMBL" id="OZC08406.1"/>
    </source>
</evidence>
<dbReference type="InterPro" id="IPR018244">
    <property type="entry name" value="Allrgn_V5/Tpx1_CS"/>
</dbReference>
<dbReference type="InterPro" id="IPR035940">
    <property type="entry name" value="CAP_sf"/>
</dbReference>
<keyword evidence="3" id="KW-1185">Reference proteome</keyword>